<reference evidence="2" key="2">
    <citation type="submission" date="2016-05" db="EMBL/GenBank/DDBJ databases">
        <title>Comparative analysis highlights variable genome content of wheat rusts and divergence of the mating loci.</title>
        <authorList>
            <person name="Cuomo C.A."/>
            <person name="Bakkeren G."/>
            <person name="Szabo L."/>
            <person name="Khalil H."/>
            <person name="Joly D."/>
            <person name="Goldberg J."/>
            <person name="Young S."/>
            <person name="Zeng Q."/>
            <person name="Fellers J."/>
        </authorList>
    </citation>
    <scope>NUCLEOTIDE SEQUENCE [LARGE SCALE GENOMIC DNA]</scope>
    <source>
        <strain evidence="2">1-1 BBBD Race 1</strain>
    </source>
</reference>
<feature type="compositionally biased region" description="Polar residues" evidence="1">
    <location>
        <begin position="48"/>
        <end position="76"/>
    </location>
</feature>
<organism evidence="2">
    <name type="scientific">Puccinia triticina (isolate 1-1 / race 1 (BBBD))</name>
    <name type="common">Brown leaf rust fungus</name>
    <dbReference type="NCBI Taxonomy" id="630390"/>
    <lineage>
        <taxon>Eukaryota</taxon>
        <taxon>Fungi</taxon>
        <taxon>Dikarya</taxon>
        <taxon>Basidiomycota</taxon>
        <taxon>Pucciniomycotina</taxon>
        <taxon>Pucciniomycetes</taxon>
        <taxon>Pucciniales</taxon>
        <taxon>Pucciniaceae</taxon>
        <taxon>Puccinia</taxon>
    </lineage>
</organism>
<evidence type="ECO:0000313" key="2">
    <source>
        <dbReference type="EMBL" id="OAV99990.1"/>
    </source>
</evidence>
<dbReference type="VEuPathDB" id="FungiDB:PTTG_25129"/>
<evidence type="ECO:0000256" key="1">
    <source>
        <dbReference type="SAM" id="MobiDB-lite"/>
    </source>
</evidence>
<reference evidence="3 4" key="3">
    <citation type="journal article" date="2017" name="G3 (Bethesda)">
        <title>Comparative analysis highlights variable genome content of wheat rusts and divergence of the mating loci.</title>
        <authorList>
            <person name="Cuomo C.A."/>
            <person name="Bakkeren G."/>
            <person name="Khalil H.B."/>
            <person name="Panwar V."/>
            <person name="Joly D."/>
            <person name="Linning R."/>
            <person name="Sakthikumar S."/>
            <person name="Song X."/>
            <person name="Adiconis X."/>
            <person name="Fan L."/>
            <person name="Goldberg J.M."/>
            <person name="Levin J.Z."/>
            <person name="Young S."/>
            <person name="Zeng Q."/>
            <person name="Anikster Y."/>
            <person name="Bruce M."/>
            <person name="Wang M."/>
            <person name="Yin C."/>
            <person name="McCallum B."/>
            <person name="Szabo L.J."/>
            <person name="Hulbert S."/>
            <person name="Chen X."/>
            <person name="Fellers J.P."/>
        </authorList>
    </citation>
    <scope>NUCLEOTIDE SEQUENCE</scope>
    <source>
        <strain evidence="3">isolate 1-1 / race 1 (BBBD)</strain>
        <strain evidence="4">Isolate 1-1 / race 1 (BBBD)</strain>
    </source>
</reference>
<evidence type="ECO:0000313" key="3">
    <source>
        <dbReference type="EnsemblFungi" id="PTTG_25129-t43_2-p1"/>
    </source>
</evidence>
<evidence type="ECO:0000313" key="4">
    <source>
        <dbReference type="Proteomes" id="UP000005240"/>
    </source>
</evidence>
<reference evidence="2" key="1">
    <citation type="submission" date="2009-11" db="EMBL/GenBank/DDBJ databases">
        <authorList>
            <consortium name="The Broad Institute Genome Sequencing Platform"/>
            <person name="Ward D."/>
            <person name="Feldgarden M."/>
            <person name="Earl A."/>
            <person name="Young S.K."/>
            <person name="Zeng Q."/>
            <person name="Koehrsen M."/>
            <person name="Alvarado L."/>
            <person name="Berlin A."/>
            <person name="Bochicchio J."/>
            <person name="Borenstein D."/>
            <person name="Chapman S.B."/>
            <person name="Chen Z."/>
            <person name="Engels R."/>
            <person name="Freedman E."/>
            <person name="Gellesch M."/>
            <person name="Goldberg J."/>
            <person name="Griggs A."/>
            <person name="Gujja S."/>
            <person name="Heilman E."/>
            <person name="Heiman D."/>
            <person name="Hepburn T."/>
            <person name="Howarth C."/>
            <person name="Jen D."/>
            <person name="Larson L."/>
            <person name="Lewis B."/>
            <person name="Mehta T."/>
            <person name="Park D."/>
            <person name="Pearson M."/>
            <person name="Roberts A."/>
            <person name="Saif S."/>
            <person name="Shea T."/>
            <person name="Shenoy N."/>
            <person name="Sisk P."/>
            <person name="Stolte C."/>
            <person name="Sykes S."/>
            <person name="Thomson T."/>
            <person name="Walk T."/>
            <person name="White J."/>
            <person name="Yandava C."/>
            <person name="Izard J."/>
            <person name="Baranova O.V."/>
            <person name="Blanton J.M."/>
            <person name="Tanner A.C."/>
            <person name="Dewhirst F.E."/>
            <person name="Haas B."/>
            <person name="Nusbaum C."/>
            <person name="Birren B."/>
        </authorList>
    </citation>
    <scope>NUCLEOTIDE SEQUENCE [LARGE SCALE GENOMIC DNA]</scope>
    <source>
        <strain evidence="2">1-1 BBBD Race 1</strain>
    </source>
</reference>
<proteinExistence type="predicted"/>
<dbReference type="EMBL" id="ADAS02000001">
    <property type="protein sequence ID" value="OAV99990.1"/>
    <property type="molecule type" value="Genomic_DNA"/>
</dbReference>
<dbReference type="Proteomes" id="UP000005240">
    <property type="component" value="Unassembled WGS sequence"/>
</dbReference>
<dbReference type="EnsemblFungi" id="PTTG_25129-t43_2">
    <property type="protein sequence ID" value="PTTG_25129-t43_2-p1"/>
    <property type="gene ID" value="PTTG_25129"/>
</dbReference>
<sequence>MLLPRALAVRKPKIDSSAADHPSAQSARPNQDIFPVDSKPQEPETSAKQRITPPITQHDTGTVTRSTLTLPTPNYYSSSSRSLSSFNVTKSYPHQASQEKLIRKSPHTGCIVWLNGLPIIQEITKPVITKLVEAIRNKKLHDKPTDHLAESCVVKYVDFAKGLPNVQHATFDLPQLHWPINLFNRSSPSQNRRIR</sequence>
<feature type="region of interest" description="Disordered" evidence="1">
    <location>
        <begin position="1"/>
        <end position="82"/>
    </location>
</feature>
<reference evidence="3" key="4">
    <citation type="submission" date="2025-05" db="UniProtKB">
        <authorList>
            <consortium name="EnsemblFungi"/>
        </authorList>
    </citation>
    <scope>IDENTIFICATION</scope>
    <source>
        <strain evidence="3">isolate 1-1 / race 1 (BBBD)</strain>
    </source>
</reference>
<dbReference type="AlphaFoldDB" id="A0A180H4R8"/>
<keyword evidence="4" id="KW-1185">Reference proteome</keyword>
<gene>
    <name evidence="2" type="ORF">PTTG_25129</name>
</gene>
<protein>
    <submittedName>
        <fullName evidence="3">XRRM domain-containing protein</fullName>
    </submittedName>
</protein>
<accession>A0A180H4R8</accession>
<name>A0A180H4R8_PUCT1</name>
<dbReference type="OrthoDB" id="439993at2759"/>